<dbReference type="InterPro" id="IPR000883">
    <property type="entry name" value="Cyt_C_Oxase_1"/>
</dbReference>
<dbReference type="GO" id="GO:0015990">
    <property type="term" value="P:electron transport coupled proton transport"/>
    <property type="evidence" value="ECO:0007669"/>
    <property type="project" value="TreeGrafter"/>
</dbReference>
<keyword evidence="13 21" id="KW-0249">Electron transport</keyword>
<keyword evidence="12" id="KW-1278">Translocase</keyword>
<proteinExistence type="inferred from homology"/>
<keyword evidence="10 21" id="KW-0812">Transmembrane</keyword>
<dbReference type="InterPro" id="IPR023616">
    <property type="entry name" value="Cyt_c_oxase-like_su1_dom"/>
</dbReference>
<evidence type="ECO:0000256" key="20">
    <source>
        <dbReference type="ARBA" id="ARBA00047816"/>
    </source>
</evidence>
<feature type="transmembrane region" description="Helical" evidence="22">
    <location>
        <begin position="16"/>
        <end position="36"/>
    </location>
</feature>
<sequence>MSIPFFNTHIKLASDIIAANLSIIVMMIAALIFLTVAKKWKSLWMLISTTDHRKIGIFYIAFGFLFFLRAGLDAMLMRTQLAFPDFHFWVFHGEKYNQVMTTHGTLMIFFVAMPFLIGLMNIAVPLQIGTRDMAFPFFNSLSMWLFVIGGVLINMSFVLGGAPSAGWTSYVPLAVDKDIAGNGTAFYAMGLQVSGIGTIMTAINFIVTILKNRAPGMGFMKIPLFTWSALITSTLILLAFPALSAALIILIFDNQFGTQAYDGGNGSPVLWQHLFWAFGHPEVYIVILPAFGIFSEVIATFSSKRIFGYSSMVLSMLVIGFLSFMVWIHHMFTVGLGPLANVVFGITSMLIAVPTGIKIFNWLFTLRGGSIRFSTAMLFSLAFIPSFVIGGVTGVMQAVVPADYQYHDSYFVVAHLHYVMIAGTIFGAFSGFYYWWPKMFGYILDEKIGKWQAWTFIIGFHVTFFPMHISGLKGMPRRTFTYLPEDGLFELNFISTMGAYLMGISVLLFAWNLFFSYRKKEKSGVADPWNGRTLEWAVSSPSSHMRWPRAPLIRDLEAFWHEKERGDGTLIPSTKEESQIFVEKPTILPVLLGGGFFTLSFGLIFEVLWIAVIGAVGILLLMGWRSISFERNIKLYTSKQLENAIRKEEG</sequence>
<evidence type="ECO:0000256" key="12">
    <source>
        <dbReference type="ARBA" id="ARBA00022967"/>
    </source>
</evidence>
<protein>
    <recommendedName>
        <fullName evidence="5">Cytochrome c oxidase subunit 1</fullName>
        <ecNumber evidence="4">7.1.1.9</ecNumber>
    </recommendedName>
    <alternativeName>
        <fullName evidence="18">Cytochrome aa3 subunit 1</fullName>
    </alternativeName>
    <alternativeName>
        <fullName evidence="19">Cytochrome c oxidase polypeptide I</fullName>
    </alternativeName>
</protein>
<evidence type="ECO:0000256" key="17">
    <source>
        <dbReference type="ARBA" id="ARBA00023136"/>
    </source>
</evidence>
<keyword evidence="25" id="KW-1185">Reference proteome</keyword>
<feature type="transmembrane region" description="Helical" evidence="22">
    <location>
        <begin position="376"/>
        <end position="396"/>
    </location>
</feature>
<dbReference type="Proteomes" id="UP001139011">
    <property type="component" value="Unassembled WGS sequence"/>
</dbReference>
<dbReference type="Gene3D" id="1.20.210.10">
    <property type="entry name" value="Cytochrome c oxidase-like, subunit I domain"/>
    <property type="match status" value="1"/>
</dbReference>
<dbReference type="InterPro" id="IPR036927">
    <property type="entry name" value="Cyt_c_oxase-like_su1_sf"/>
</dbReference>
<evidence type="ECO:0000313" key="24">
    <source>
        <dbReference type="EMBL" id="MCK6259107.1"/>
    </source>
</evidence>
<evidence type="ECO:0000256" key="15">
    <source>
        <dbReference type="ARBA" id="ARBA00023004"/>
    </source>
</evidence>
<dbReference type="FunFam" id="1.20.210.10:FF:000006">
    <property type="entry name" value="Cytochrome c oxidase subunit 1"/>
    <property type="match status" value="1"/>
</dbReference>
<evidence type="ECO:0000256" key="9">
    <source>
        <dbReference type="ARBA" id="ARBA00022660"/>
    </source>
</evidence>
<dbReference type="Pfam" id="PF00115">
    <property type="entry name" value="COX1"/>
    <property type="match status" value="1"/>
</dbReference>
<dbReference type="GO" id="GO:0009060">
    <property type="term" value="P:aerobic respiration"/>
    <property type="evidence" value="ECO:0007669"/>
    <property type="project" value="InterPro"/>
</dbReference>
<feature type="transmembrane region" description="Helical" evidence="22">
    <location>
        <begin position="340"/>
        <end position="364"/>
    </location>
</feature>
<evidence type="ECO:0000256" key="5">
    <source>
        <dbReference type="ARBA" id="ARBA00015947"/>
    </source>
</evidence>
<evidence type="ECO:0000256" key="22">
    <source>
        <dbReference type="SAM" id="Phobius"/>
    </source>
</evidence>
<dbReference type="PROSITE" id="PS00077">
    <property type="entry name" value="COX1_CUB"/>
    <property type="match status" value="1"/>
</dbReference>
<keyword evidence="8 21" id="KW-0349">Heme</keyword>
<keyword evidence="14 22" id="KW-1133">Transmembrane helix</keyword>
<dbReference type="GO" id="GO:0046872">
    <property type="term" value="F:metal ion binding"/>
    <property type="evidence" value="ECO:0007669"/>
    <property type="project" value="UniProtKB-KW"/>
</dbReference>
<evidence type="ECO:0000256" key="10">
    <source>
        <dbReference type="ARBA" id="ARBA00022692"/>
    </source>
</evidence>
<feature type="transmembrane region" description="Helical" evidence="22">
    <location>
        <begin position="274"/>
        <end position="294"/>
    </location>
</feature>
<evidence type="ECO:0000256" key="19">
    <source>
        <dbReference type="ARBA" id="ARBA00032715"/>
    </source>
</evidence>
<evidence type="ECO:0000256" key="3">
    <source>
        <dbReference type="ARBA" id="ARBA00009578"/>
    </source>
</evidence>
<feature type="transmembrane region" description="Helical" evidence="22">
    <location>
        <begin position="141"/>
        <end position="165"/>
    </location>
</feature>
<keyword evidence="11" id="KW-0479">Metal-binding</keyword>
<evidence type="ECO:0000256" key="4">
    <source>
        <dbReference type="ARBA" id="ARBA00012949"/>
    </source>
</evidence>
<keyword evidence="7" id="KW-1003">Cell membrane</keyword>
<keyword evidence="17 22" id="KW-0472">Membrane</keyword>
<keyword evidence="6 21" id="KW-0813">Transport</keyword>
<evidence type="ECO:0000256" key="18">
    <source>
        <dbReference type="ARBA" id="ARBA00031397"/>
    </source>
</evidence>
<evidence type="ECO:0000256" key="8">
    <source>
        <dbReference type="ARBA" id="ARBA00022617"/>
    </source>
</evidence>
<feature type="transmembrane region" description="Helical" evidence="22">
    <location>
        <begin position="222"/>
        <end position="252"/>
    </location>
</feature>
<evidence type="ECO:0000256" key="2">
    <source>
        <dbReference type="ARBA" id="ARBA00004673"/>
    </source>
</evidence>
<evidence type="ECO:0000256" key="13">
    <source>
        <dbReference type="ARBA" id="ARBA00022982"/>
    </source>
</evidence>
<gene>
    <name evidence="24" type="ORF">LCY76_21275</name>
</gene>
<evidence type="ECO:0000256" key="14">
    <source>
        <dbReference type="ARBA" id="ARBA00022989"/>
    </source>
</evidence>
<feature type="transmembrane region" description="Helical" evidence="22">
    <location>
        <begin position="185"/>
        <end position="210"/>
    </location>
</feature>
<feature type="transmembrane region" description="Helical" evidence="22">
    <location>
        <begin position="416"/>
        <end position="436"/>
    </location>
</feature>
<feature type="transmembrane region" description="Helical" evidence="22">
    <location>
        <begin position="306"/>
        <end position="328"/>
    </location>
</feature>
<name>A0A9X2BH83_9BACL</name>
<dbReference type="GO" id="GO:0005886">
    <property type="term" value="C:plasma membrane"/>
    <property type="evidence" value="ECO:0007669"/>
    <property type="project" value="UniProtKB-SubCell"/>
</dbReference>
<feature type="transmembrane region" description="Helical" evidence="22">
    <location>
        <begin position="585"/>
        <end position="601"/>
    </location>
</feature>
<dbReference type="GO" id="GO:0004129">
    <property type="term" value="F:cytochrome-c oxidase activity"/>
    <property type="evidence" value="ECO:0007669"/>
    <property type="project" value="UniProtKB-EC"/>
</dbReference>
<evidence type="ECO:0000256" key="21">
    <source>
        <dbReference type="RuleBase" id="RU000370"/>
    </source>
</evidence>
<evidence type="ECO:0000256" key="6">
    <source>
        <dbReference type="ARBA" id="ARBA00022448"/>
    </source>
</evidence>
<comment type="subcellular location">
    <subcellularLocation>
        <location evidence="1">Cell membrane</location>
        <topology evidence="1">Multi-pass membrane protein</topology>
    </subcellularLocation>
</comment>
<dbReference type="InterPro" id="IPR023615">
    <property type="entry name" value="Cyt_c_Oxase_su1_BS"/>
</dbReference>
<comment type="pathway">
    <text evidence="2">Energy metabolism; oxidative phosphorylation.</text>
</comment>
<keyword evidence="15" id="KW-0408">Iron</keyword>
<dbReference type="PROSITE" id="PS50855">
    <property type="entry name" value="COX1"/>
    <property type="match status" value="1"/>
</dbReference>
<evidence type="ECO:0000256" key="1">
    <source>
        <dbReference type="ARBA" id="ARBA00004651"/>
    </source>
</evidence>
<comment type="similarity">
    <text evidence="3 21">Belongs to the heme-copper respiratory oxidase family.</text>
</comment>
<dbReference type="SUPFAM" id="SSF81442">
    <property type="entry name" value="Cytochrome c oxidase subunit I-like"/>
    <property type="match status" value="1"/>
</dbReference>
<evidence type="ECO:0000259" key="23">
    <source>
        <dbReference type="PROSITE" id="PS50855"/>
    </source>
</evidence>
<feature type="transmembrane region" description="Helical" evidence="22">
    <location>
        <begin position="607"/>
        <end position="624"/>
    </location>
</feature>
<evidence type="ECO:0000256" key="16">
    <source>
        <dbReference type="ARBA" id="ARBA00023008"/>
    </source>
</evidence>
<dbReference type="PANTHER" id="PTHR10422:SF35">
    <property type="entry name" value="CYTOCHROME BO(3) UBIQUINOL OXIDASE SUBUNIT 1"/>
    <property type="match status" value="1"/>
</dbReference>
<comment type="catalytic activity">
    <reaction evidence="20">
        <text>4 Fe(II)-[cytochrome c] + O2 + 8 H(+)(in) = 4 Fe(III)-[cytochrome c] + 2 H2O + 4 H(+)(out)</text>
        <dbReference type="Rhea" id="RHEA:11436"/>
        <dbReference type="Rhea" id="RHEA-COMP:10350"/>
        <dbReference type="Rhea" id="RHEA-COMP:14399"/>
        <dbReference type="ChEBI" id="CHEBI:15377"/>
        <dbReference type="ChEBI" id="CHEBI:15378"/>
        <dbReference type="ChEBI" id="CHEBI:15379"/>
        <dbReference type="ChEBI" id="CHEBI:29033"/>
        <dbReference type="ChEBI" id="CHEBI:29034"/>
        <dbReference type="EC" id="7.1.1.9"/>
    </reaction>
</comment>
<evidence type="ECO:0000256" key="11">
    <source>
        <dbReference type="ARBA" id="ARBA00022723"/>
    </source>
</evidence>
<comment type="caution">
    <text evidence="24">The sequence shown here is derived from an EMBL/GenBank/DDBJ whole genome shotgun (WGS) entry which is preliminary data.</text>
</comment>
<dbReference type="EC" id="7.1.1.9" evidence="4"/>
<dbReference type="GO" id="GO:0020037">
    <property type="term" value="F:heme binding"/>
    <property type="evidence" value="ECO:0007669"/>
    <property type="project" value="InterPro"/>
</dbReference>
<keyword evidence="16" id="KW-0186">Copper</keyword>
<feature type="transmembrane region" description="Helical" evidence="22">
    <location>
        <begin position="489"/>
        <end position="514"/>
    </location>
</feature>
<accession>A0A9X2BH83</accession>
<evidence type="ECO:0000256" key="7">
    <source>
        <dbReference type="ARBA" id="ARBA00022475"/>
    </source>
</evidence>
<dbReference type="EMBL" id="JAIWJX010000002">
    <property type="protein sequence ID" value="MCK6259107.1"/>
    <property type="molecule type" value="Genomic_DNA"/>
</dbReference>
<dbReference type="PRINTS" id="PR01165">
    <property type="entry name" value="CYCOXIDASEI"/>
</dbReference>
<dbReference type="RefSeq" id="WP_248254315.1">
    <property type="nucleotide sequence ID" value="NZ_JAIWJX010000002.1"/>
</dbReference>
<feature type="transmembrane region" description="Helical" evidence="22">
    <location>
        <begin position="106"/>
        <end position="129"/>
    </location>
</feature>
<organism evidence="24 25">
    <name type="scientific">Fictibacillus marinisediminis</name>
    <dbReference type="NCBI Taxonomy" id="2878389"/>
    <lineage>
        <taxon>Bacteria</taxon>
        <taxon>Bacillati</taxon>
        <taxon>Bacillota</taxon>
        <taxon>Bacilli</taxon>
        <taxon>Bacillales</taxon>
        <taxon>Fictibacillaceae</taxon>
        <taxon>Fictibacillus</taxon>
    </lineage>
</organism>
<reference evidence="24" key="1">
    <citation type="submission" date="2021-09" db="EMBL/GenBank/DDBJ databases">
        <title>Genome analysis of Fictibacillus sp. KIGAM418 isolated from marine sediment.</title>
        <authorList>
            <person name="Seo M.-J."/>
            <person name="Cho E.-S."/>
            <person name="Hwang C.Y."/>
        </authorList>
    </citation>
    <scope>NUCLEOTIDE SEQUENCE</scope>
    <source>
        <strain evidence="24">KIGAM418</strain>
    </source>
</reference>
<feature type="transmembrane region" description="Helical" evidence="22">
    <location>
        <begin position="57"/>
        <end position="77"/>
    </location>
</feature>
<keyword evidence="9 21" id="KW-0679">Respiratory chain</keyword>
<feature type="transmembrane region" description="Helical" evidence="22">
    <location>
        <begin position="448"/>
        <end position="469"/>
    </location>
</feature>
<feature type="domain" description="Cytochrome oxidase subunit I profile" evidence="23">
    <location>
        <begin position="38"/>
        <end position="554"/>
    </location>
</feature>
<dbReference type="GO" id="GO:0022904">
    <property type="term" value="P:respiratory electron transport chain"/>
    <property type="evidence" value="ECO:0007669"/>
    <property type="project" value="TreeGrafter"/>
</dbReference>
<dbReference type="AlphaFoldDB" id="A0A9X2BH83"/>
<dbReference type="PANTHER" id="PTHR10422">
    <property type="entry name" value="CYTOCHROME C OXIDASE SUBUNIT 1"/>
    <property type="match status" value="1"/>
</dbReference>
<evidence type="ECO:0000313" key="25">
    <source>
        <dbReference type="Proteomes" id="UP001139011"/>
    </source>
</evidence>